<evidence type="ECO:0000256" key="8">
    <source>
        <dbReference type="ARBA" id="ARBA00024477"/>
    </source>
</evidence>
<dbReference type="PRINTS" id="PR00149">
    <property type="entry name" value="FUMRATELYASE"/>
</dbReference>
<feature type="domain" description="Adenylosuccinate lyase C-terminal" evidence="14">
    <location>
        <begin position="342"/>
        <end position="421"/>
    </location>
</feature>
<dbReference type="InterPro" id="IPR024083">
    <property type="entry name" value="Fumarase/histidase_N"/>
</dbReference>
<evidence type="ECO:0000259" key="14">
    <source>
        <dbReference type="SMART" id="SM00998"/>
    </source>
</evidence>
<dbReference type="Gene3D" id="1.10.40.30">
    <property type="entry name" value="Fumarase/aspartase (C-terminal domain)"/>
    <property type="match status" value="1"/>
</dbReference>
<evidence type="ECO:0000256" key="12">
    <source>
        <dbReference type="NCBIfam" id="TIGR00928"/>
    </source>
</evidence>
<dbReference type="GO" id="GO:0006189">
    <property type="term" value="P:'de novo' IMP biosynthetic process"/>
    <property type="evidence" value="ECO:0007669"/>
    <property type="project" value="UniProtKB-UniPathway"/>
</dbReference>
<evidence type="ECO:0000256" key="2">
    <source>
        <dbReference type="ARBA" id="ARBA00004734"/>
    </source>
</evidence>
<dbReference type="EMBL" id="DRZC01000080">
    <property type="protein sequence ID" value="HHQ81036.1"/>
    <property type="molecule type" value="Genomic_DNA"/>
</dbReference>
<comment type="similarity">
    <text evidence="3 13">Belongs to the lyase 1 family. Adenylosuccinate lyase subfamily.</text>
</comment>
<dbReference type="PRINTS" id="PR00145">
    <property type="entry name" value="ARGSUCLYASE"/>
</dbReference>
<comment type="pathway">
    <text evidence="2 13">Purine metabolism; AMP biosynthesis via de novo pathway; AMP from IMP: step 2/2.</text>
</comment>
<dbReference type="InterPro" id="IPR000362">
    <property type="entry name" value="Fumarate_lyase_fam"/>
</dbReference>
<dbReference type="InterPro" id="IPR022761">
    <property type="entry name" value="Fumarate_lyase_N"/>
</dbReference>
<dbReference type="InterPro" id="IPR008948">
    <property type="entry name" value="L-Aspartase-like"/>
</dbReference>
<dbReference type="Gene3D" id="1.20.200.10">
    <property type="entry name" value="Fumarase/aspartase (Central domain)"/>
    <property type="match status" value="1"/>
</dbReference>
<keyword evidence="13" id="KW-0658">Purine biosynthesis</keyword>
<evidence type="ECO:0000256" key="7">
    <source>
        <dbReference type="ARBA" id="ARBA00023239"/>
    </source>
</evidence>
<dbReference type="PROSITE" id="PS00163">
    <property type="entry name" value="FUMARATE_LYASES"/>
    <property type="match status" value="1"/>
</dbReference>
<dbReference type="NCBIfam" id="TIGR00928">
    <property type="entry name" value="purB"/>
    <property type="match status" value="1"/>
</dbReference>
<dbReference type="UniPathway" id="UPA00074">
    <property type="reaction ID" value="UER00132"/>
</dbReference>
<sequence length="431" mass="48022">MRSIFTREATLKRLVEVEAALLRGLEAAGFAPEGCWRRLQECASGIKVEELDSLEARVGHDIAALAFLLGEKCGECGGYVHLGATSYDIVDTAWALALKEALAILKKRLRSVLALLAELTERHADLVMAGRTHGRHALPITLGFKLANYVYELSRSYERLCESAKRVVRGKISGAVGTMAAWFQHGLLVEGWTLKALDLEPHSITTQVAPRDGFAEIVCNLAILGSQLDRLSLEIRELMRDEIEELLTVEQRTGSSTMPHKKNPVLAERVSGLARILRGLCLTALENVVLLHERDLTNSSVERIMLPHAFLVSDQMLADTLRALECLYVNEKAIKRNLNASRGLMASECILVKLVLKAGMPRHEAHELLSSLATRVSNGSGFEDVLRESRVVELLDWGEIQECFDYSRYLGNYRQLIERALGYYRKVIESC</sequence>
<comment type="subunit">
    <text evidence="4">Homotetramer. Residues from neighboring subunits contribute catalytic and substrate-binding residues to each active site.</text>
</comment>
<dbReference type="AlphaFoldDB" id="A0A7J3ZLQ1"/>
<dbReference type="GO" id="GO:0005829">
    <property type="term" value="C:cytosol"/>
    <property type="evidence" value="ECO:0007669"/>
    <property type="project" value="TreeGrafter"/>
</dbReference>
<evidence type="ECO:0000256" key="11">
    <source>
        <dbReference type="ARBA" id="ARBA00049115"/>
    </source>
</evidence>
<dbReference type="Gene3D" id="1.10.275.10">
    <property type="entry name" value="Fumarase/aspartase (N-terminal domain)"/>
    <property type="match status" value="1"/>
</dbReference>
<comment type="function">
    <text evidence="9">Catalyzes two reactions in de novo purine nucleotide biosynthesis. Catalyzes the breakdown of 5-aminoimidazole- (N-succinylocarboxamide) ribotide (SAICAR or 2-[5-amino-1-(5-phospho-beta-D-ribosyl)imidazole-4-carboxamido]succinate) to 5-aminoimidazole-4-carboxamide ribotide (AICAR or 5-amino-1-(5-phospho-beta-D-ribosyl)imidazole-4-carboxamide) and fumarate, and of adenylosuccinate (ADS or N(6)-(1,2-dicarboxyethyl)-AMP) to adenosine monophosphate (AMP) and fumarate.</text>
</comment>
<evidence type="ECO:0000256" key="10">
    <source>
        <dbReference type="ARBA" id="ARBA00030717"/>
    </source>
</evidence>
<dbReference type="GO" id="GO:0044208">
    <property type="term" value="P:'de novo' AMP biosynthetic process"/>
    <property type="evidence" value="ECO:0007669"/>
    <property type="project" value="UniProtKB-UniPathway"/>
</dbReference>
<evidence type="ECO:0000256" key="6">
    <source>
        <dbReference type="ARBA" id="ARBA00017058"/>
    </source>
</evidence>
<evidence type="ECO:0000256" key="13">
    <source>
        <dbReference type="RuleBase" id="RU361172"/>
    </source>
</evidence>
<evidence type="ECO:0000256" key="4">
    <source>
        <dbReference type="ARBA" id="ARBA00011668"/>
    </source>
</evidence>
<organism evidence="15">
    <name type="scientific">Fervidicoccus fontis</name>
    <dbReference type="NCBI Taxonomy" id="683846"/>
    <lineage>
        <taxon>Archaea</taxon>
        <taxon>Thermoproteota</taxon>
        <taxon>Thermoprotei</taxon>
        <taxon>Fervidicoccales</taxon>
        <taxon>Fervidicoccaceae</taxon>
        <taxon>Fervidicoccus</taxon>
    </lineage>
</organism>
<reference evidence="15" key="1">
    <citation type="journal article" date="2020" name="mSystems">
        <title>Genome- and Community-Level Interaction Insights into Carbon Utilization and Element Cycling Functions of Hydrothermarchaeota in Hydrothermal Sediment.</title>
        <authorList>
            <person name="Zhou Z."/>
            <person name="Liu Y."/>
            <person name="Xu W."/>
            <person name="Pan J."/>
            <person name="Luo Z.H."/>
            <person name="Li M."/>
        </authorList>
    </citation>
    <scope>NUCLEOTIDE SEQUENCE [LARGE SCALE GENOMIC DNA]</scope>
    <source>
        <strain evidence="15">SpSt-1116</strain>
    </source>
</reference>
<comment type="caution">
    <text evidence="15">The sequence shown here is derived from an EMBL/GenBank/DDBJ whole genome shotgun (WGS) entry which is preliminary data.</text>
</comment>
<protein>
    <recommendedName>
        <fullName evidence="6 12">Adenylosuccinate lyase</fullName>
        <shortName evidence="13">ASL</shortName>
        <ecNumber evidence="5 12">4.3.2.2</ecNumber>
    </recommendedName>
    <alternativeName>
        <fullName evidence="10 13">Adenylosuccinase</fullName>
    </alternativeName>
</protein>
<dbReference type="Pfam" id="PF00206">
    <property type="entry name" value="Lyase_1"/>
    <property type="match status" value="1"/>
</dbReference>
<dbReference type="InterPro" id="IPR004769">
    <property type="entry name" value="Pur_lyase"/>
</dbReference>
<dbReference type="PANTHER" id="PTHR43172">
    <property type="entry name" value="ADENYLOSUCCINATE LYASE"/>
    <property type="match status" value="1"/>
</dbReference>
<proteinExistence type="inferred from homology"/>
<name>A0A7J3ZLQ1_9CREN</name>
<dbReference type="Pfam" id="PF10397">
    <property type="entry name" value="ADSL_C"/>
    <property type="match status" value="1"/>
</dbReference>
<dbReference type="SUPFAM" id="SSF48557">
    <property type="entry name" value="L-aspartase-like"/>
    <property type="match status" value="1"/>
</dbReference>
<accession>A0A7J3ZLQ1</accession>
<dbReference type="InterPro" id="IPR019468">
    <property type="entry name" value="AdenyloSucc_lyase_C"/>
</dbReference>
<comment type="catalytic activity">
    <reaction evidence="11">
        <text>N(6)-(1,2-dicarboxyethyl)-AMP = fumarate + AMP</text>
        <dbReference type="Rhea" id="RHEA:16853"/>
        <dbReference type="ChEBI" id="CHEBI:29806"/>
        <dbReference type="ChEBI" id="CHEBI:57567"/>
        <dbReference type="ChEBI" id="CHEBI:456215"/>
        <dbReference type="EC" id="4.3.2.2"/>
    </reaction>
    <physiologicalReaction direction="left-to-right" evidence="11">
        <dbReference type="Rhea" id="RHEA:16854"/>
    </physiologicalReaction>
</comment>
<evidence type="ECO:0000313" key="15">
    <source>
        <dbReference type="EMBL" id="HHQ81036.1"/>
    </source>
</evidence>
<dbReference type="PANTHER" id="PTHR43172:SF1">
    <property type="entry name" value="ADENYLOSUCCINATE LYASE"/>
    <property type="match status" value="1"/>
</dbReference>
<gene>
    <name evidence="15" type="ORF">ENM78_06280</name>
</gene>
<keyword evidence="7 13" id="KW-0456">Lyase</keyword>
<dbReference type="UniPathway" id="UPA00075">
    <property type="reaction ID" value="UER00336"/>
</dbReference>
<dbReference type="GO" id="GO:0070626">
    <property type="term" value="F:(S)-2-(5-amino-1-(5-phospho-D-ribosyl)imidazole-4-carboxamido) succinate lyase (fumarate-forming) activity"/>
    <property type="evidence" value="ECO:0007669"/>
    <property type="project" value="TreeGrafter"/>
</dbReference>
<dbReference type="EC" id="4.3.2.2" evidence="5 12"/>
<evidence type="ECO:0000256" key="9">
    <source>
        <dbReference type="ARBA" id="ARBA00025012"/>
    </source>
</evidence>
<evidence type="ECO:0000256" key="1">
    <source>
        <dbReference type="ARBA" id="ARBA00004706"/>
    </source>
</evidence>
<evidence type="ECO:0000256" key="3">
    <source>
        <dbReference type="ARBA" id="ARBA00008273"/>
    </source>
</evidence>
<dbReference type="GO" id="GO:0004018">
    <property type="term" value="F:N6-(1,2-dicarboxyethyl)AMP AMP-lyase (fumarate-forming) activity"/>
    <property type="evidence" value="ECO:0007669"/>
    <property type="project" value="UniProtKB-UniRule"/>
</dbReference>
<dbReference type="InterPro" id="IPR020557">
    <property type="entry name" value="Fumarate_lyase_CS"/>
</dbReference>
<dbReference type="SMART" id="SM00998">
    <property type="entry name" value="ADSL_C"/>
    <property type="match status" value="1"/>
</dbReference>
<evidence type="ECO:0000256" key="5">
    <source>
        <dbReference type="ARBA" id="ARBA00012339"/>
    </source>
</evidence>
<comment type="catalytic activity">
    <reaction evidence="8">
        <text>(2S)-2-[5-amino-1-(5-phospho-beta-D-ribosyl)imidazole-4-carboxamido]succinate = 5-amino-1-(5-phospho-beta-D-ribosyl)imidazole-4-carboxamide + fumarate</text>
        <dbReference type="Rhea" id="RHEA:23920"/>
        <dbReference type="ChEBI" id="CHEBI:29806"/>
        <dbReference type="ChEBI" id="CHEBI:58443"/>
        <dbReference type="ChEBI" id="CHEBI:58475"/>
        <dbReference type="EC" id="4.3.2.2"/>
    </reaction>
    <physiologicalReaction direction="left-to-right" evidence="8">
        <dbReference type="Rhea" id="RHEA:23921"/>
    </physiologicalReaction>
</comment>
<comment type="pathway">
    <text evidence="1 13">Purine metabolism; IMP biosynthesis via de novo pathway; 5-amino-1-(5-phospho-D-ribosyl)imidazole-4-carboxamide from 5-amino-1-(5-phospho-D-ribosyl)imidazole-4-carboxylate: step 2/2.</text>
</comment>